<evidence type="ECO:0000256" key="4">
    <source>
        <dbReference type="ARBA" id="ARBA00023136"/>
    </source>
</evidence>
<evidence type="ECO:0000313" key="8">
    <source>
        <dbReference type="EMBL" id="SLM19097.1"/>
    </source>
</evidence>
<gene>
    <name evidence="8" type="ORF">SPIRO4BDMA_50612</name>
</gene>
<dbReference type="EMBL" id="FWDO01000005">
    <property type="protein sequence ID" value="SLM19097.1"/>
    <property type="molecule type" value="Genomic_DNA"/>
</dbReference>
<evidence type="ECO:0000256" key="6">
    <source>
        <dbReference type="SAM" id="Phobius"/>
    </source>
</evidence>
<dbReference type="Pfam" id="PF06803">
    <property type="entry name" value="DUF1232"/>
    <property type="match status" value="1"/>
</dbReference>
<evidence type="ECO:0000256" key="3">
    <source>
        <dbReference type="ARBA" id="ARBA00022989"/>
    </source>
</evidence>
<feature type="transmembrane region" description="Helical" evidence="6">
    <location>
        <begin position="56"/>
        <end position="77"/>
    </location>
</feature>
<dbReference type="GO" id="GO:0012505">
    <property type="term" value="C:endomembrane system"/>
    <property type="evidence" value="ECO:0007669"/>
    <property type="project" value="UniProtKB-SubCell"/>
</dbReference>
<feature type="domain" description="DUF1232" evidence="7">
    <location>
        <begin position="58"/>
        <end position="93"/>
    </location>
</feature>
<evidence type="ECO:0000256" key="2">
    <source>
        <dbReference type="ARBA" id="ARBA00022692"/>
    </source>
</evidence>
<name>A0A3P3XS52_9SPIR</name>
<reference evidence="8" key="1">
    <citation type="submission" date="2017-02" db="EMBL/GenBank/DDBJ databases">
        <authorList>
            <person name="Regsiter A."/>
            <person name="William W."/>
        </authorList>
    </citation>
    <scope>NUCLEOTIDE SEQUENCE</scope>
    <source>
        <strain evidence="8">BdmA 4</strain>
    </source>
</reference>
<keyword evidence="4 6" id="KW-0472">Membrane</keyword>
<protein>
    <recommendedName>
        <fullName evidence="7">DUF1232 domain-containing protein</fullName>
    </recommendedName>
</protein>
<dbReference type="AlphaFoldDB" id="A0A3P3XS52"/>
<evidence type="ECO:0000256" key="5">
    <source>
        <dbReference type="SAM" id="MobiDB-lite"/>
    </source>
</evidence>
<keyword evidence="2 6" id="KW-0812">Transmembrane</keyword>
<evidence type="ECO:0000259" key="7">
    <source>
        <dbReference type="Pfam" id="PF06803"/>
    </source>
</evidence>
<feature type="compositionally biased region" description="Basic and acidic residues" evidence="5">
    <location>
        <begin position="1"/>
        <end position="10"/>
    </location>
</feature>
<sequence>MNEESTEQKALRGASPGHASPRRRPAWYSGLKRRARKLKRQIWALSLALKDPRTPWTARIIIGFTVVYAVSPIDLIPDFIPILGQLDDLVVLPGLIALALRLIPRDVMARCRREAWRHLEAGDRVKTPAATAASIIFVLIWVLLILWIVLRIV</sequence>
<feature type="region of interest" description="Disordered" evidence="5">
    <location>
        <begin position="1"/>
        <end position="24"/>
    </location>
</feature>
<comment type="subcellular location">
    <subcellularLocation>
        <location evidence="1">Endomembrane system</location>
        <topology evidence="1">Multi-pass membrane protein</topology>
    </subcellularLocation>
</comment>
<dbReference type="InterPro" id="IPR010652">
    <property type="entry name" value="DUF1232"/>
</dbReference>
<accession>A0A3P3XS52</accession>
<evidence type="ECO:0000256" key="1">
    <source>
        <dbReference type="ARBA" id="ARBA00004127"/>
    </source>
</evidence>
<organism evidence="8">
    <name type="scientific">uncultured spirochete</name>
    <dbReference type="NCBI Taxonomy" id="156406"/>
    <lineage>
        <taxon>Bacteria</taxon>
        <taxon>Pseudomonadati</taxon>
        <taxon>Spirochaetota</taxon>
        <taxon>Spirochaetia</taxon>
        <taxon>Spirochaetales</taxon>
        <taxon>environmental samples</taxon>
    </lineage>
</organism>
<feature type="transmembrane region" description="Helical" evidence="6">
    <location>
        <begin position="129"/>
        <end position="150"/>
    </location>
</feature>
<keyword evidence="3 6" id="KW-1133">Transmembrane helix</keyword>
<proteinExistence type="predicted"/>